<gene>
    <name evidence="2" type="ORF">ACFFH7_01175</name>
</gene>
<dbReference type="InterPro" id="IPR036188">
    <property type="entry name" value="FAD/NAD-bd_sf"/>
</dbReference>
<evidence type="ECO:0000313" key="2">
    <source>
        <dbReference type="EMBL" id="MFC0540067.1"/>
    </source>
</evidence>
<sequence length="459" mass="48872">MRGLVLGGGLAGTLAAAALAEHCDNVMIVERDRMPSGPVPRKGVPQSRHVHNLMSSGARAIDDLLPGTIDDLVAAGGQRIDVPRRLVSHALGTWNRPYASNQTFVSASRPLLDFLVRQRALAGGRLEFVQGTDVIGLTGGADRITGAVVRDRESRRSSELAADFVVDATGRSSATPGWLTELGVPAVPEERFGVGIAYASRTFEAPPGADPEFPVVNIAPDPRFDRYSRGGVLMPVEDGKWIVTCAGLPGGEPPTDEDGFMAFARNLSHPLLADLMAGATPLGPVAGHRTADNRRRRYDTVQPWPEGFVVVGDAASAFNPVYGHGMSVAARNALSIRNGLRRHGDAAGTARIIQASVTAGGLDAWQLAVGQDTRSEQRLADETPDLKTRLLYAYADRMAAVARGRQELFALQLDVYTLTSPASRVFSPRAVLGTLLGPVDPPLLEPPLASSERRVLDPL</sequence>
<keyword evidence="3" id="KW-1185">Reference proteome</keyword>
<keyword evidence="2" id="KW-0560">Oxidoreductase</keyword>
<evidence type="ECO:0000259" key="1">
    <source>
        <dbReference type="Pfam" id="PF01494"/>
    </source>
</evidence>
<evidence type="ECO:0000313" key="3">
    <source>
        <dbReference type="Proteomes" id="UP001589810"/>
    </source>
</evidence>
<dbReference type="SUPFAM" id="SSF51905">
    <property type="entry name" value="FAD/NAD(P)-binding domain"/>
    <property type="match status" value="1"/>
</dbReference>
<proteinExistence type="predicted"/>
<feature type="domain" description="FAD-binding" evidence="1">
    <location>
        <begin position="4"/>
        <end position="337"/>
    </location>
</feature>
<dbReference type="EC" id="1.-.-.-" evidence="2"/>
<dbReference type="PRINTS" id="PR00420">
    <property type="entry name" value="RNGMNOXGNASE"/>
</dbReference>
<dbReference type="EMBL" id="JBHLUD010000001">
    <property type="protein sequence ID" value="MFC0540067.1"/>
    <property type="molecule type" value="Genomic_DNA"/>
</dbReference>
<name>A0ABV6MIQ9_9PSEU</name>
<dbReference type="Proteomes" id="UP001589810">
    <property type="component" value="Unassembled WGS sequence"/>
</dbReference>
<organism evidence="2 3">
    <name type="scientific">Kutzneria chonburiensis</name>
    <dbReference type="NCBI Taxonomy" id="1483604"/>
    <lineage>
        <taxon>Bacteria</taxon>
        <taxon>Bacillati</taxon>
        <taxon>Actinomycetota</taxon>
        <taxon>Actinomycetes</taxon>
        <taxon>Pseudonocardiales</taxon>
        <taxon>Pseudonocardiaceae</taxon>
        <taxon>Kutzneria</taxon>
    </lineage>
</organism>
<dbReference type="InterPro" id="IPR002938">
    <property type="entry name" value="FAD-bd"/>
</dbReference>
<reference evidence="2 3" key="1">
    <citation type="submission" date="2024-09" db="EMBL/GenBank/DDBJ databases">
        <authorList>
            <person name="Sun Q."/>
            <person name="Mori K."/>
        </authorList>
    </citation>
    <scope>NUCLEOTIDE SEQUENCE [LARGE SCALE GENOMIC DNA]</scope>
    <source>
        <strain evidence="2 3">TBRC 1432</strain>
    </source>
</reference>
<dbReference type="GO" id="GO:0016491">
    <property type="term" value="F:oxidoreductase activity"/>
    <property type="evidence" value="ECO:0007669"/>
    <property type="project" value="UniProtKB-KW"/>
</dbReference>
<protein>
    <submittedName>
        <fullName evidence="2">NAD(P)/FAD-dependent oxidoreductase</fullName>
        <ecNumber evidence="2">1.-.-.-</ecNumber>
    </submittedName>
</protein>
<dbReference type="PANTHER" id="PTHR43422">
    <property type="entry name" value="THIAMINE THIAZOLE SYNTHASE"/>
    <property type="match status" value="1"/>
</dbReference>
<comment type="caution">
    <text evidence="2">The sequence shown here is derived from an EMBL/GenBank/DDBJ whole genome shotgun (WGS) entry which is preliminary data.</text>
</comment>
<dbReference type="Gene3D" id="3.50.50.60">
    <property type="entry name" value="FAD/NAD(P)-binding domain"/>
    <property type="match status" value="1"/>
</dbReference>
<dbReference type="PANTHER" id="PTHR43422:SF3">
    <property type="entry name" value="THIAMINE THIAZOLE SYNTHASE"/>
    <property type="match status" value="1"/>
</dbReference>
<dbReference type="Pfam" id="PF01494">
    <property type="entry name" value="FAD_binding_3"/>
    <property type="match status" value="1"/>
</dbReference>
<accession>A0ABV6MIQ9</accession>
<dbReference type="RefSeq" id="WP_379793723.1">
    <property type="nucleotide sequence ID" value="NZ_JBHLUD010000001.1"/>
</dbReference>